<keyword evidence="4 13" id="KW-1134">Transmembrane beta strand</keyword>
<keyword evidence="5" id="KW-0410">Iron transport</keyword>
<dbReference type="Proteomes" id="UP000325161">
    <property type="component" value="Chromosome"/>
</dbReference>
<comment type="similarity">
    <text evidence="2 13 14">Belongs to the TonB-dependent receptor family.</text>
</comment>
<keyword evidence="10 13" id="KW-0472">Membrane</keyword>
<evidence type="ECO:0000256" key="12">
    <source>
        <dbReference type="ARBA" id="ARBA00023237"/>
    </source>
</evidence>
<name>A0A5C0AUL0_9BURK</name>
<feature type="signal peptide" evidence="15">
    <location>
        <begin position="1"/>
        <end position="31"/>
    </location>
</feature>
<dbReference type="PANTHER" id="PTHR32552:SF81">
    <property type="entry name" value="TONB-DEPENDENT OUTER MEMBRANE RECEPTOR"/>
    <property type="match status" value="1"/>
</dbReference>
<evidence type="ECO:0000256" key="4">
    <source>
        <dbReference type="ARBA" id="ARBA00022452"/>
    </source>
</evidence>
<dbReference type="InterPro" id="IPR010105">
    <property type="entry name" value="TonB_sidphr_rcpt"/>
</dbReference>
<dbReference type="GO" id="GO:0038023">
    <property type="term" value="F:signaling receptor activity"/>
    <property type="evidence" value="ECO:0007669"/>
    <property type="project" value="InterPro"/>
</dbReference>
<organism evidence="18 19">
    <name type="scientific">Pigmentiphaga aceris</name>
    <dbReference type="NCBI Taxonomy" id="1940612"/>
    <lineage>
        <taxon>Bacteria</taxon>
        <taxon>Pseudomonadati</taxon>
        <taxon>Pseudomonadota</taxon>
        <taxon>Betaproteobacteria</taxon>
        <taxon>Burkholderiales</taxon>
        <taxon>Alcaligenaceae</taxon>
        <taxon>Pigmentiphaga</taxon>
    </lineage>
</organism>
<evidence type="ECO:0000256" key="6">
    <source>
        <dbReference type="ARBA" id="ARBA00022692"/>
    </source>
</evidence>
<dbReference type="PROSITE" id="PS52016">
    <property type="entry name" value="TONB_DEPENDENT_REC_3"/>
    <property type="match status" value="1"/>
</dbReference>
<evidence type="ECO:0000313" key="18">
    <source>
        <dbReference type="EMBL" id="QEI04993.1"/>
    </source>
</evidence>
<dbReference type="Pfam" id="PF00593">
    <property type="entry name" value="TonB_dep_Rec_b-barrel"/>
    <property type="match status" value="1"/>
</dbReference>
<evidence type="ECO:0000256" key="9">
    <source>
        <dbReference type="ARBA" id="ARBA00023077"/>
    </source>
</evidence>
<dbReference type="InterPro" id="IPR012910">
    <property type="entry name" value="Plug_dom"/>
</dbReference>
<keyword evidence="11 18" id="KW-0675">Receptor</keyword>
<dbReference type="PANTHER" id="PTHR32552">
    <property type="entry name" value="FERRICHROME IRON RECEPTOR-RELATED"/>
    <property type="match status" value="1"/>
</dbReference>
<evidence type="ECO:0000256" key="11">
    <source>
        <dbReference type="ARBA" id="ARBA00023170"/>
    </source>
</evidence>
<evidence type="ECO:0000256" key="13">
    <source>
        <dbReference type="PROSITE-ProRule" id="PRU01360"/>
    </source>
</evidence>
<keyword evidence="12 13" id="KW-0998">Cell outer membrane</keyword>
<evidence type="ECO:0000259" key="17">
    <source>
        <dbReference type="Pfam" id="PF07715"/>
    </source>
</evidence>
<evidence type="ECO:0000256" key="2">
    <source>
        <dbReference type="ARBA" id="ARBA00009810"/>
    </source>
</evidence>
<dbReference type="EMBL" id="CP043046">
    <property type="protein sequence ID" value="QEI04993.1"/>
    <property type="molecule type" value="Genomic_DNA"/>
</dbReference>
<dbReference type="Gene3D" id="2.40.170.20">
    <property type="entry name" value="TonB-dependent receptor, beta-barrel domain"/>
    <property type="match status" value="1"/>
</dbReference>
<dbReference type="OrthoDB" id="8538693at2"/>
<keyword evidence="3 13" id="KW-0813">Transport</keyword>
<evidence type="ECO:0000256" key="5">
    <source>
        <dbReference type="ARBA" id="ARBA00022496"/>
    </source>
</evidence>
<keyword evidence="15" id="KW-0732">Signal</keyword>
<dbReference type="RefSeq" id="WP_148812860.1">
    <property type="nucleotide sequence ID" value="NZ_CP043046.1"/>
</dbReference>
<keyword evidence="19" id="KW-1185">Reference proteome</keyword>
<dbReference type="InterPro" id="IPR039426">
    <property type="entry name" value="TonB-dep_rcpt-like"/>
</dbReference>
<feature type="domain" description="TonB-dependent receptor-like beta-barrel" evidence="16">
    <location>
        <begin position="286"/>
        <end position="674"/>
    </location>
</feature>
<dbReference type="GO" id="GO:0015891">
    <property type="term" value="P:siderophore transport"/>
    <property type="evidence" value="ECO:0007669"/>
    <property type="project" value="InterPro"/>
</dbReference>
<dbReference type="KEGG" id="pacr:FXN63_03395"/>
<reference evidence="18 19" key="1">
    <citation type="submission" date="2019-08" db="EMBL/GenBank/DDBJ databases">
        <title>Amphibian skin-associated Pigmentiphaga: genome sequence and occurrence across geography and hosts.</title>
        <authorList>
            <person name="Bletz M.C."/>
            <person name="Bunk B."/>
            <person name="Sproeer C."/>
            <person name="Biwer P."/>
            <person name="Reiter S."/>
            <person name="Rabemananjara F.C.E."/>
            <person name="Schulz S."/>
            <person name="Overmann J."/>
            <person name="Vences M."/>
        </authorList>
    </citation>
    <scope>NUCLEOTIDE SEQUENCE [LARGE SCALE GENOMIC DNA]</scope>
    <source>
        <strain evidence="18 19">Mada1488</strain>
    </source>
</reference>
<keyword evidence="7" id="KW-0408">Iron</keyword>
<evidence type="ECO:0000256" key="1">
    <source>
        <dbReference type="ARBA" id="ARBA00004571"/>
    </source>
</evidence>
<dbReference type="CDD" id="cd01347">
    <property type="entry name" value="ligand_gated_channel"/>
    <property type="match status" value="1"/>
</dbReference>
<proteinExistence type="inferred from homology"/>
<evidence type="ECO:0000313" key="19">
    <source>
        <dbReference type="Proteomes" id="UP000325161"/>
    </source>
</evidence>
<evidence type="ECO:0000256" key="14">
    <source>
        <dbReference type="RuleBase" id="RU003357"/>
    </source>
</evidence>
<evidence type="ECO:0000256" key="10">
    <source>
        <dbReference type="ARBA" id="ARBA00023136"/>
    </source>
</evidence>
<feature type="chain" id="PRO_5022837603" evidence="15">
    <location>
        <begin position="32"/>
        <end position="709"/>
    </location>
</feature>
<dbReference type="InterPro" id="IPR036942">
    <property type="entry name" value="Beta-barrel_TonB_sf"/>
</dbReference>
<keyword evidence="8" id="KW-0406">Ion transport</keyword>
<comment type="subcellular location">
    <subcellularLocation>
        <location evidence="1 13">Cell outer membrane</location>
        <topology evidence="1 13">Multi-pass membrane protein</topology>
    </subcellularLocation>
</comment>
<gene>
    <name evidence="18" type="ORF">FXN63_03395</name>
</gene>
<dbReference type="GO" id="GO:0009279">
    <property type="term" value="C:cell outer membrane"/>
    <property type="evidence" value="ECO:0007669"/>
    <property type="project" value="UniProtKB-SubCell"/>
</dbReference>
<accession>A0A5C0AUL0</accession>
<evidence type="ECO:0000259" key="16">
    <source>
        <dbReference type="Pfam" id="PF00593"/>
    </source>
</evidence>
<dbReference type="InterPro" id="IPR000531">
    <property type="entry name" value="Beta-barrel_TonB"/>
</dbReference>
<keyword evidence="9 14" id="KW-0798">TonB box</keyword>
<sequence length="709" mass="75992">MPADIFHTSAPFPLRAGTAVLLAALSSGAFAQAASAGNAQPEASTLRPITVTASKREQSLASINGAVTVIEQPDLDDAQVASTFDLARVLPGVQMSSSGSLLYSVIGVRGITSAQDFYNPALTVYVDGIPQLPVFASQPLIGVERVELLKGPQATLYGKSAQGGVLNIVTRQPDNETRFNVLGGVSSRGGHQLQGEVAGPLVKDMLYASVSLAKSDAPGDLHNPATGADDQGGFRSETGTVKLRLAPAGAPWQAGLSVGRDCTRATQDSYVPFDDPGSRQTYIMAGMPAQFADPYMRRCTDSQALTGSYDLGDWRLTAMAARQTVDIERRFALGPYFSQQPEDWRQDVQELRLATKAPGRSWDGVFGLYRQSTDQTRTYINDLKTPMTANALTTRSHNESQSYAIYGDVTWHATSALDLSAGLRASRDKAKTVFAGSALDFNTFQPAGFSGASQTEGDRVLGRLSAGYRLDSQWRAYANLSQGYKPGGFNLAPSSAADSAAYQPETAISYEAGARYTSGALRGSFALYRIDVKDVQLYRGDAAAGTQTLRNAGDSRSNGAEFDLEWDVNPVWTLGLAGFVNDASFRRYDDPALCANCQGNDVPFAPSHGLSFSVKGSVPTRLGMMRPRLTVRSTGAQYFDTANTLRQGAYTVADASLAWRVQPNVELTVYAHNLTDRQYRTYGFAGGPMGNFAQRATGRTLGMTVSYAY</sequence>
<evidence type="ECO:0000256" key="8">
    <source>
        <dbReference type="ARBA" id="ARBA00023065"/>
    </source>
</evidence>
<dbReference type="GO" id="GO:0015343">
    <property type="term" value="F:siderophore-iron transmembrane transporter activity"/>
    <property type="evidence" value="ECO:0007669"/>
    <property type="project" value="InterPro"/>
</dbReference>
<dbReference type="AlphaFoldDB" id="A0A5C0AUL0"/>
<keyword evidence="6 13" id="KW-0812">Transmembrane</keyword>
<evidence type="ECO:0000256" key="7">
    <source>
        <dbReference type="ARBA" id="ARBA00023004"/>
    </source>
</evidence>
<protein>
    <submittedName>
        <fullName evidence="18">TonB-dependent siderophore receptor</fullName>
    </submittedName>
</protein>
<evidence type="ECO:0000256" key="15">
    <source>
        <dbReference type="SAM" id="SignalP"/>
    </source>
</evidence>
<dbReference type="NCBIfam" id="TIGR01783">
    <property type="entry name" value="TonB-siderophor"/>
    <property type="match status" value="1"/>
</dbReference>
<dbReference type="SUPFAM" id="SSF56935">
    <property type="entry name" value="Porins"/>
    <property type="match status" value="1"/>
</dbReference>
<feature type="domain" description="TonB-dependent receptor plug" evidence="17">
    <location>
        <begin position="61"/>
        <end position="165"/>
    </location>
</feature>
<dbReference type="Pfam" id="PF07715">
    <property type="entry name" value="Plug"/>
    <property type="match status" value="1"/>
</dbReference>
<evidence type="ECO:0000256" key="3">
    <source>
        <dbReference type="ARBA" id="ARBA00022448"/>
    </source>
</evidence>